<keyword evidence="2" id="KW-1185">Reference proteome</keyword>
<dbReference type="Proteomes" id="UP001525890">
    <property type="component" value="Unassembled WGS sequence"/>
</dbReference>
<gene>
    <name evidence="1" type="ORF">NG799_25735</name>
</gene>
<comment type="caution">
    <text evidence="1">The sequence shown here is derived from an EMBL/GenBank/DDBJ whole genome shotgun (WGS) entry which is preliminary data.</text>
</comment>
<evidence type="ECO:0008006" key="3">
    <source>
        <dbReference type="Google" id="ProtNLM"/>
    </source>
</evidence>
<protein>
    <recommendedName>
        <fullName evidence="3">CRISPR type III-B/RAMP module-associated protein Cmr5</fullName>
    </recommendedName>
</protein>
<dbReference type="RefSeq" id="WP_368009166.1">
    <property type="nucleotide sequence ID" value="NZ_JAMXFF010000058.1"/>
</dbReference>
<organism evidence="1 2">
    <name type="scientific">Laspinema palackyanum D2a</name>
    <dbReference type="NCBI Taxonomy" id="2953684"/>
    <lineage>
        <taxon>Bacteria</taxon>
        <taxon>Bacillati</taxon>
        <taxon>Cyanobacteriota</taxon>
        <taxon>Cyanophyceae</taxon>
        <taxon>Oscillatoriophycideae</taxon>
        <taxon>Oscillatoriales</taxon>
        <taxon>Laspinemataceae</taxon>
        <taxon>Laspinema</taxon>
        <taxon>Laspinema palackyanum</taxon>
    </lineage>
</organism>
<reference evidence="1 2" key="1">
    <citation type="journal article" date="2022" name="Front. Microbiol.">
        <title>High genomic differentiation and limited gene flow indicate recent cryptic speciation within the genus Laspinema (cyanobacteria).</title>
        <authorList>
            <person name="Stanojkovic A."/>
            <person name="Skoupy S."/>
            <person name="Skaloud P."/>
            <person name="Dvorak P."/>
        </authorList>
    </citation>
    <scope>NUCLEOTIDE SEQUENCE [LARGE SCALE GENOMIC DNA]</scope>
    <source>
        <strain evidence="1 2">D2a</strain>
    </source>
</reference>
<evidence type="ECO:0000313" key="1">
    <source>
        <dbReference type="EMBL" id="MCT7969718.1"/>
    </source>
</evidence>
<evidence type="ECO:0000313" key="2">
    <source>
        <dbReference type="Proteomes" id="UP001525890"/>
    </source>
</evidence>
<accession>A0ABT2MY82</accession>
<sequence length="118" mass="12844">MTILSVPKPIGYYAPHAAQAFESILGNGAELTFRDTAMLCAITSKAIDASLQPFGNEDCSLKYAFALARINPHPQSLLGALLHQRGENILTLEQWVEFLGWCQALAAAHVFSSRRGGR</sequence>
<dbReference type="EMBL" id="JAMXFF010000058">
    <property type="protein sequence ID" value="MCT7969718.1"/>
    <property type="molecule type" value="Genomic_DNA"/>
</dbReference>
<name>A0ABT2MY82_9CYAN</name>
<proteinExistence type="predicted"/>